<dbReference type="Gene3D" id="3.90.1200.10">
    <property type="match status" value="1"/>
</dbReference>
<evidence type="ECO:0000313" key="3">
    <source>
        <dbReference type="Proteomes" id="UP000092024"/>
    </source>
</evidence>
<name>A0A1A5YQY6_9BACL</name>
<dbReference type="Pfam" id="PF01636">
    <property type="entry name" value="APH"/>
    <property type="match status" value="1"/>
</dbReference>
<reference evidence="2 3" key="1">
    <citation type="submission" date="2016-05" db="EMBL/GenBank/DDBJ databases">
        <title>Paenibacillus oryzae. sp. nov., isolated from the rice root.</title>
        <authorList>
            <person name="Zhang J."/>
            <person name="Zhang X."/>
        </authorList>
    </citation>
    <scope>NUCLEOTIDE SEQUENCE [LARGE SCALE GENOMIC DNA]</scope>
    <source>
        <strain evidence="2 3">1DrF-4</strain>
    </source>
</reference>
<dbReference type="EMBL" id="LYPA01000030">
    <property type="protein sequence ID" value="OBR68026.1"/>
    <property type="molecule type" value="Genomic_DNA"/>
</dbReference>
<feature type="domain" description="Aminoglycoside phosphotransferase" evidence="1">
    <location>
        <begin position="31"/>
        <end position="231"/>
    </location>
</feature>
<dbReference type="InterPro" id="IPR011009">
    <property type="entry name" value="Kinase-like_dom_sf"/>
</dbReference>
<keyword evidence="3" id="KW-1185">Reference proteome</keyword>
<dbReference type="Proteomes" id="UP000092024">
    <property type="component" value="Unassembled WGS sequence"/>
</dbReference>
<dbReference type="AlphaFoldDB" id="A0A1A5YQY6"/>
<gene>
    <name evidence="2" type="ORF">A7K91_18645</name>
</gene>
<proteinExistence type="predicted"/>
<evidence type="ECO:0000259" key="1">
    <source>
        <dbReference type="Pfam" id="PF01636"/>
    </source>
</evidence>
<protein>
    <recommendedName>
        <fullName evidence="1">Aminoglycoside phosphotransferase domain-containing protein</fullName>
    </recommendedName>
</protein>
<dbReference type="STRING" id="1844972.A7K91_18645"/>
<organism evidence="2 3">
    <name type="scientific">Paenibacillus oryzae</name>
    <dbReference type="NCBI Taxonomy" id="1844972"/>
    <lineage>
        <taxon>Bacteria</taxon>
        <taxon>Bacillati</taxon>
        <taxon>Bacillota</taxon>
        <taxon>Bacilli</taxon>
        <taxon>Bacillales</taxon>
        <taxon>Paenibacillaceae</taxon>
        <taxon>Paenibacillus</taxon>
    </lineage>
</organism>
<dbReference type="InterPro" id="IPR002575">
    <property type="entry name" value="Aminoglycoside_PTrfase"/>
</dbReference>
<comment type="caution">
    <text evidence="2">The sequence shown here is derived from an EMBL/GenBank/DDBJ whole genome shotgun (WGS) entry which is preliminary data.</text>
</comment>
<evidence type="ECO:0000313" key="2">
    <source>
        <dbReference type="EMBL" id="OBR68026.1"/>
    </source>
</evidence>
<sequence>MSHVNISLNRIEWVEGDAAVLSSLKGKHELLPLKPGLEAEVALVECSEGAFVAKLWNKESRPDIERQYKLLNILDAQGVRVSRPYGWGRDEGGNLLLLMEYGGKPLKRLDSDTLKKMAELLVEVHAFQTDQLPMGVIPTYDFVSYFFPALDQHSDINLTLQKALDHAQYKQTSLIHGDYNLGNLLEQETRLMIIDWTNGQMGDPRYDAAWSIFLITIYSGEQYGHQYAKLLQELGAFEQREYSAFQALACLRWLLLSRISDVPKDASVMKRIRAIVSSNALLDDGLL</sequence>
<dbReference type="SUPFAM" id="SSF56112">
    <property type="entry name" value="Protein kinase-like (PK-like)"/>
    <property type="match status" value="1"/>
</dbReference>
<accession>A0A1A5YQY6</accession>